<dbReference type="InterPro" id="IPR014756">
    <property type="entry name" value="Ig_E-set"/>
</dbReference>
<evidence type="ECO:0000313" key="3">
    <source>
        <dbReference type="Proteomes" id="UP000095282"/>
    </source>
</evidence>
<dbReference type="InterPro" id="IPR014752">
    <property type="entry name" value="Arrestin-like_C"/>
</dbReference>
<name>A0A1I7TRM4_9PELO</name>
<dbReference type="Proteomes" id="UP000095282">
    <property type="component" value="Unplaced"/>
</dbReference>
<sequence>MFGTAHTEWEVAEHQTRMKNREPRSHTEIAKYSSDITIVQEEICAWTGGDKMATVPRTAVVAGERLPVTVLIDNDSKGTVNRLRVALQQMTIYTGDRTNCTYSNCSSIHRLQKTKKNILTKAKKIIKVGSKSQGSEEMEITIPFVPTTFRCPIICFEYGLSIKVKTNSLFESTLRCHVPNTIGTIEMKNSDSAHGHANENAEPSSSKPLI</sequence>
<feature type="compositionally biased region" description="Basic and acidic residues" evidence="1">
    <location>
        <begin position="188"/>
        <end position="199"/>
    </location>
</feature>
<dbReference type="InterPro" id="IPR011022">
    <property type="entry name" value="Arrestin_C-like"/>
</dbReference>
<dbReference type="InterPro" id="IPR050357">
    <property type="entry name" value="Arrestin_domain-protein"/>
</dbReference>
<feature type="domain" description="Arrestin C-terminal-like" evidence="2">
    <location>
        <begin position="46"/>
        <end position="187"/>
    </location>
</feature>
<organism evidence="3 4">
    <name type="scientific">Caenorhabditis tropicalis</name>
    <dbReference type="NCBI Taxonomy" id="1561998"/>
    <lineage>
        <taxon>Eukaryota</taxon>
        <taxon>Metazoa</taxon>
        <taxon>Ecdysozoa</taxon>
        <taxon>Nematoda</taxon>
        <taxon>Chromadorea</taxon>
        <taxon>Rhabditida</taxon>
        <taxon>Rhabditina</taxon>
        <taxon>Rhabditomorpha</taxon>
        <taxon>Rhabditoidea</taxon>
        <taxon>Rhabditidae</taxon>
        <taxon>Peloderinae</taxon>
        <taxon>Caenorhabditis</taxon>
    </lineage>
</organism>
<proteinExistence type="predicted"/>
<keyword evidence="3" id="KW-1185">Reference proteome</keyword>
<dbReference type="GO" id="GO:0005737">
    <property type="term" value="C:cytoplasm"/>
    <property type="evidence" value="ECO:0007669"/>
    <property type="project" value="TreeGrafter"/>
</dbReference>
<dbReference type="SMART" id="SM01017">
    <property type="entry name" value="Arrestin_C"/>
    <property type="match status" value="1"/>
</dbReference>
<dbReference type="AlphaFoldDB" id="A0A1I7TRM4"/>
<accession>A0A1I7TRM4</accession>
<evidence type="ECO:0000313" key="4">
    <source>
        <dbReference type="WBParaSite" id="Csp11.Scaffold629.g11084.t2"/>
    </source>
</evidence>
<dbReference type="WBParaSite" id="Csp11.Scaffold629.g11084.t2">
    <property type="protein sequence ID" value="Csp11.Scaffold629.g11084.t2"/>
    <property type="gene ID" value="Csp11.Scaffold629.g11084"/>
</dbReference>
<evidence type="ECO:0000256" key="1">
    <source>
        <dbReference type="SAM" id="MobiDB-lite"/>
    </source>
</evidence>
<feature type="compositionally biased region" description="Polar residues" evidence="1">
    <location>
        <begin position="201"/>
        <end position="210"/>
    </location>
</feature>
<dbReference type="GO" id="GO:0015031">
    <property type="term" value="P:protein transport"/>
    <property type="evidence" value="ECO:0007669"/>
    <property type="project" value="TreeGrafter"/>
</dbReference>
<dbReference type="Gene3D" id="2.60.40.640">
    <property type="match status" value="1"/>
</dbReference>
<reference evidence="4" key="1">
    <citation type="submission" date="2016-11" db="UniProtKB">
        <authorList>
            <consortium name="WormBaseParasite"/>
        </authorList>
    </citation>
    <scope>IDENTIFICATION</scope>
</reference>
<feature type="region of interest" description="Disordered" evidence="1">
    <location>
        <begin position="187"/>
        <end position="210"/>
    </location>
</feature>
<dbReference type="PANTHER" id="PTHR11188">
    <property type="entry name" value="ARRESTIN DOMAIN CONTAINING PROTEIN"/>
    <property type="match status" value="1"/>
</dbReference>
<feature type="compositionally biased region" description="Basic and acidic residues" evidence="1">
    <location>
        <begin position="7"/>
        <end position="25"/>
    </location>
</feature>
<protein>
    <submittedName>
        <fullName evidence="4">Arrestin_N domain-containing protein</fullName>
    </submittedName>
</protein>
<evidence type="ECO:0000259" key="2">
    <source>
        <dbReference type="SMART" id="SM01017"/>
    </source>
</evidence>
<dbReference type="eggNOG" id="KOG3780">
    <property type="taxonomic scope" value="Eukaryota"/>
</dbReference>
<dbReference type="SUPFAM" id="SSF81296">
    <property type="entry name" value="E set domains"/>
    <property type="match status" value="1"/>
</dbReference>
<dbReference type="STRING" id="1561998.A0A1I7TRM4"/>
<dbReference type="PANTHER" id="PTHR11188:SF175">
    <property type="entry name" value="ARRESTIN C-TERMINAL-LIKE DOMAIN-CONTAINING PROTEIN"/>
    <property type="match status" value="1"/>
</dbReference>
<dbReference type="Pfam" id="PF02752">
    <property type="entry name" value="Arrestin_C"/>
    <property type="match status" value="1"/>
</dbReference>
<feature type="region of interest" description="Disordered" evidence="1">
    <location>
        <begin position="1"/>
        <end position="25"/>
    </location>
</feature>